<dbReference type="GO" id="GO:0020037">
    <property type="term" value="F:heme binding"/>
    <property type="evidence" value="ECO:0007669"/>
    <property type="project" value="InterPro"/>
</dbReference>
<dbReference type="InterPro" id="IPR001128">
    <property type="entry name" value="Cyt_P450"/>
</dbReference>
<evidence type="ECO:0000256" key="3">
    <source>
        <dbReference type="ARBA" id="ARBA00023004"/>
    </source>
</evidence>
<dbReference type="AlphaFoldDB" id="A0A0L0SZP1"/>
<name>A0A0L0SZP1_ALLM3</name>
<evidence type="ECO:0000256" key="2">
    <source>
        <dbReference type="ARBA" id="ARBA00023002"/>
    </source>
</evidence>
<evidence type="ECO:0000313" key="5">
    <source>
        <dbReference type="Proteomes" id="UP000054350"/>
    </source>
</evidence>
<accession>A0A0L0SZP1</accession>
<evidence type="ECO:0000256" key="1">
    <source>
        <dbReference type="ARBA" id="ARBA00022723"/>
    </source>
</evidence>
<proteinExistence type="predicted"/>
<keyword evidence="5" id="KW-1185">Reference proteome</keyword>
<keyword evidence="2" id="KW-0560">Oxidoreductase</keyword>
<dbReference type="InterPro" id="IPR036396">
    <property type="entry name" value="Cyt_P450_sf"/>
</dbReference>
<organism evidence="4 5">
    <name type="scientific">Allomyces macrogynus (strain ATCC 38327)</name>
    <name type="common">Allomyces javanicus var. macrogynus</name>
    <dbReference type="NCBI Taxonomy" id="578462"/>
    <lineage>
        <taxon>Eukaryota</taxon>
        <taxon>Fungi</taxon>
        <taxon>Fungi incertae sedis</taxon>
        <taxon>Blastocladiomycota</taxon>
        <taxon>Blastocladiomycetes</taxon>
        <taxon>Blastocladiales</taxon>
        <taxon>Blastocladiaceae</taxon>
        <taxon>Allomyces</taxon>
    </lineage>
</organism>
<keyword evidence="1" id="KW-0479">Metal-binding</keyword>
<reference evidence="5" key="2">
    <citation type="submission" date="2009-11" db="EMBL/GenBank/DDBJ databases">
        <title>The Genome Sequence of Allomyces macrogynus strain ATCC 38327.</title>
        <authorList>
            <consortium name="The Broad Institute Genome Sequencing Platform"/>
            <person name="Russ C."/>
            <person name="Cuomo C."/>
            <person name="Shea T."/>
            <person name="Young S.K."/>
            <person name="Zeng Q."/>
            <person name="Koehrsen M."/>
            <person name="Haas B."/>
            <person name="Borodovsky M."/>
            <person name="Guigo R."/>
            <person name="Alvarado L."/>
            <person name="Berlin A."/>
            <person name="Borenstein D."/>
            <person name="Chen Z."/>
            <person name="Engels R."/>
            <person name="Freedman E."/>
            <person name="Gellesch M."/>
            <person name="Goldberg J."/>
            <person name="Griggs A."/>
            <person name="Gujja S."/>
            <person name="Heiman D."/>
            <person name="Hepburn T."/>
            <person name="Howarth C."/>
            <person name="Jen D."/>
            <person name="Larson L."/>
            <person name="Lewis B."/>
            <person name="Mehta T."/>
            <person name="Park D."/>
            <person name="Pearson M."/>
            <person name="Roberts A."/>
            <person name="Saif S."/>
            <person name="Shenoy N."/>
            <person name="Sisk P."/>
            <person name="Stolte C."/>
            <person name="Sykes S."/>
            <person name="Walk T."/>
            <person name="White J."/>
            <person name="Yandava C."/>
            <person name="Burger G."/>
            <person name="Gray M.W."/>
            <person name="Holland P.W.H."/>
            <person name="King N."/>
            <person name="Lang F.B.F."/>
            <person name="Roger A.J."/>
            <person name="Ruiz-Trillo I."/>
            <person name="Lander E."/>
            <person name="Nusbaum C."/>
        </authorList>
    </citation>
    <scope>NUCLEOTIDE SEQUENCE [LARGE SCALE GENOMIC DNA]</scope>
    <source>
        <strain evidence="5">ATCC 38327</strain>
    </source>
</reference>
<keyword evidence="3" id="KW-0408">Iron</keyword>
<dbReference type="OrthoDB" id="1470350at2759"/>
<dbReference type="GO" id="GO:0016705">
    <property type="term" value="F:oxidoreductase activity, acting on paired donors, with incorporation or reduction of molecular oxygen"/>
    <property type="evidence" value="ECO:0007669"/>
    <property type="project" value="InterPro"/>
</dbReference>
<gene>
    <name evidence="4" type="ORF">AMAG_13139</name>
</gene>
<dbReference type="Proteomes" id="UP000054350">
    <property type="component" value="Unassembled WGS sequence"/>
</dbReference>
<dbReference type="SUPFAM" id="SSF48264">
    <property type="entry name" value="Cytochrome P450"/>
    <property type="match status" value="1"/>
</dbReference>
<dbReference type="GO" id="GO:0004497">
    <property type="term" value="F:monooxygenase activity"/>
    <property type="evidence" value="ECO:0007669"/>
    <property type="project" value="InterPro"/>
</dbReference>
<evidence type="ECO:0008006" key="6">
    <source>
        <dbReference type="Google" id="ProtNLM"/>
    </source>
</evidence>
<protein>
    <recommendedName>
        <fullName evidence="6">Cytochrome P450</fullName>
    </recommendedName>
</protein>
<sequence>MALGVPRKTLAGDTLAGYYIPEGAQIIYNIVGINQGMMDGAHEFRPDRWIERDNLTLMDGTATFGLSRRMCPGVHLSAREMVILVSRMVACVILENAKGDGTKIDMNSEFGLTILPKEMVLVKATVCGPQGRGLVKKVDAQIECAVGDQDVAQTVE</sequence>
<evidence type="ECO:0000313" key="4">
    <source>
        <dbReference type="EMBL" id="KNE67957.1"/>
    </source>
</evidence>
<dbReference type="VEuPathDB" id="FungiDB:AMAG_13139"/>
<dbReference type="STRING" id="578462.A0A0L0SZP1"/>
<reference evidence="4 5" key="1">
    <citation type="submission" date="2009-11" db="EMBL/GenBank/DDBJ databases">
        <title>Annotation of Allomyces macrogynus ATCC 38327.</title>
        <authorList>
            <consortium name="The Broad Institute Genome Sequencing Platform"/>
            <person name="Russ C."/>
            <person name="Cuomo C."/>
            <person name="Burger G."/>
            <person name="Gray M.W."/>
            <person name="Holland P.W.H."/>
            <person name="King N."/>
            <person name="Lang F.B.F."/>
            <person name="Roger A.J."/>
            <person name="Ruiz-Trillo I."/>
            <person name="Young S.K."/>
            <person name="Zeng Q."/>
            <person name="Gargeya S."/>
            <person name="Fitzgerald M."/>
            <person name="Haas B."/>
            <person name="Abouelleil A."/>
            <person name="Alvarado L."/>
            <person name="Arachchi H.M."/>
            <person name="Berlin A."/>
            <person name="Chapman S.B."/>
            <person name="Gearin G."/>
            <person name="Goldberg J."/>
            <person name="Griggs A."/>
            <person name="Gujja S."/>
            <person name="Hansen M."/>
            <person name="Heiman D."/>
            <person name="Howarth C."/>
            <person name="Larimer J."/>
            <person name="Lui A."/>
            <person name="MacDonald P.J.P."/>
            <person name="McCowen C."/>
            <person name="Montmayeur A."/>
            <person name="Murphy C."/>
            <person name="Neiman D."/>
            <person name="Pearson M."/>
            <person name="Priest M."/>
            <person name="Roberts A."/>
            <person name="Saif S."/>
            <person name="Shea T."/>
            <person name="Sisk P."/>
            <person name="Stolte C."/>
            <person name="Sykes S."/>
            <person name="Wortman J."/>
            <person name="Nusbaum C."/>
            <person name="Birren B."/>
        </authorList>
    </citation>
    <scope>NUCLEOTIDE SEQUENCE [LARGE SCALE GENOMIC DNA]</scope>
    <source>
        <strain evidence="4 5">ATCC 38327</strain>
    </source>
</reference>
<dbReference type="EMBL" id="GG745355">
    <property type="protein sequence ID" value="KNE67957.1"/>
    <property type="molecule type" value="Genomic_DNA"/>
</dbReference>
<dbReference type="InterPro" id="IPR050364">
    <property type="entry name" value="Cytochrome_P450_fung"/>
</dbReference>
<dbReference type="GO" id="GO:0005506">
    <property type="term" value="F:iron ion binding"/>
    <property type="evidence" value="ECO:0007669"/>
    <property type="project" value="InterPro"/>
</dbReference>
<dbReference type="Pfam" id="PF00067">
    <property type="entry name" value="p450"/>
    <property type="match status" value="1"/>
</dbReference>
<dbReference type="PANTHER" id="PTHR46300">
    <property type="entry name" value="P450, PUTATIVE (EUROFUNG)-RELATED-RELATED"/>
    <property type="match status" value="1"/>
</dbReference>
<dbReference type="Gene3D" id="1.10.630.10">
    <property type="entry name" value="Cytochrome P450"/>
    <property type="match status" value="1"/>
</dbReference>